<dbReference type="RefSeq" id="WP_310409791.1">
    <property type="nucleotide sequence ID" value="NZ_JAVDYC010000001.1"/>
</dbReference>
<evidence type="ECO:0000259" key="4">
    <source>
        <dbReference type="Pfam" id="PF02018"/>
    </source>
</evidence>
<feature type="domain" description="Phosphatidic acid phosphatase type 2/haloperoxidase" evidence="3">
    <location>
        <begin position="601"/>
        <end position="722"/>
    </location>
</feature>
<evidence type="ECO:0008006" key="7">
    <source>
        <dbReference type="Google" id="ProtNLM"/>
    </source>
</evidence>
<dbReference type="CDD" id="cd03398">
    <property type="entry name" value="PAP2_haloperoxidase"/>
    <property type="match status" value="1"/>
</dbReference>
<dbReference type="GO" id="GO:0016798">
    <property type="term" value="F:hydrolase activity, acting on glycosyl bonds"/>
    <property type="evidence" value="ECO:0007669"/>
    <property type="project" value="InterPro"/>
</dbReference>
<dbReference type="Pfam" id="PF01569">
    <property type="entry name" value="PAP2"/>
    <property type="match status" value="1"/>
</dbReference>
<name>A0AAE4CPW8_9ACTN</name>
<dbReference type="SUPFAM" id="SSF49785">
    <property type="entry name" value="Galactose-binding domain-like"/>
    <property type="match status" value="2"/>
</dbReference>
<dbReference type="EMBL" id="JAVDYC010000001">
    <property type="protein sequence ID" value="MDR7321026.1"/>
    <property type="molecule type" value="Genomic_DNA"/>
</dbReference>
<keyword evidence="1" id="KW-0378">Hydrolase</keyword>
<dbReference type="SUPFAM" id="SSF48317">
    <property type="entry name" value="Acid phosphatase/Vanadium-dependent haloperoxidase"/>
    <property type="match status" value="1"/>
</dbReference>
<dbReference type="AlphaFoldDB" id="A0AAE4CPW8"/>
<dbReference type="InterPro" id="IPR052559">
    <property type="entry name" value="V-haloperoxidase"/>
</dbReference>
<gene>
    <name evidence="5" type="ORF">J2S44_001276</name>
</gene>
<dbReference type="Proteomes" id="UP001183629">
    <property type="component" value="Unassembled WGS sequence"/>
</dbReference>
<dbReference type="PANTHER" id="PTHR34599">
    <property type="entry name" value="PEROXIDASE-RELATED"/>
    <property type="match status" value="1"/>
</dbReference>
<dbReference type="InterPro" id="IPR036938">
    <property type="entry name" value="PAP2/HPO_sf"/>
</dbReference>
<feature type="domain" description="CBM-cenC" evidence="4">
    <location>
        <begin position="176"/>
        <end position="296"/>
    </location>
</feature>
<feature type="region of interest" description="Disordered" evidence="2">
    <location>
        <begin position="445"/>
        <end position="470"/>
    </location>
</feature>
<organism evidence="5 6">
    <name type="scientific">Catenuloplanes niger</name>
    <dbReference type="NCBI Taxonomy" id="587534"/>
    <lineage>
        <taxon>Bacteria</taxon>
        <taxon>Bacillati</taxon>
        <taxon>Actinomycetota</taxon>
        <taxon>Actinomycetes</taxon>
        <taxon>Micromonosporales</taxon>
        <taxon>Micromonosporaceae</taxon>
        <taxon>Catenuloplanes</taxon>
    </lineage>
</organism>
<dbReference type="InterPro" id="IPR000326">
    <property type="entry name" value="PAP2/HPO"/>
</dbReference>
<proteinExistence type="predicted"/>
<evidence type="ECO:0000256" key="1">
    <source>
        <dbReference type="ARBA" id="ARBA00022801"/>
    </source>
</evidence>
<dbReference type="Gene3D" id="1.10.606.20">
    <property type="match status" value="1"/>
</dbReference>
<keyword evidence="6" id="KW-1185">Reference proteome</keyword>
<comment type="caution">
    <text evidence="5">The sequence shown here is derived from an EMBL/GenBank/DDBJ whole genome shotgun (WGS) entry which is preliminary data.</text>
</comment>
<dbReference type="InterPro" id="IPR003305">
    <property type="entry name" value="CenC_carb-bd"/>
</dbReference>
<sequence>MRPVPRRLGLTLVLTLVAGLLAVVTTGSPALATHSNQIDDGTFGTGVGSWWSSSAAPIRTENNELCADVTGGTAVIHDVIVGRSGVQLTAGRSYTLTFDAKSTAAVQLRTRVQDGAAPYTGVLDQGFNVSPGLRRYAMPFTSTLTRTDGQVTFQVGGYQAAMTVCFDNVTLVETNEVSNGTFDAGIQHWWKGRAQTTIAAESGQLRIDTPGGTANPWDDIVGLSGVTLRAGKQYRLTLTGSATAARTVRTVVQTEASPWTSPLQQDFGLTTSAQTLSWTFTSPLTITAGQLLFQIGGTAGFTARFDNISLVEQPALANDPVLYWNDVLKQAIRESVEPQRSPTNLARAAAVMNTAIFDAVTSVTNIGTPYVGRITVPVDTHVASLESAVNMAAFDTLRVLFPNLTFTDELTAARGVLPNGTNSVQRDRGEGVGAAAASAVVANRSNDGSTSTATYTPSTTPGAWRPTDTTPAVTPFWGQVRPWTMTSGSQFRPPLPGGYSSYSTLLASQAYADQLNEVKNLGRATGSTRTAEQTDIAFFWANDVPGTYKPPGQLLEHTEIVAVQRGLGVLEHARLFALVSLAMADAAIAAWDAKFLTPIDLWRPQSAVQNADLDGRSDTVKDAAWLPLSINPAGQRFSPAFPAYISGHATFGGAWAAVMRNYFGLDHLEMRLTTEDPSRPTVVRTLPSFTAAAAENGRSRIYLGVHYQWDADNGVATGTQIGNQVFAGYLRP</sequence>
<dbReference type="Pfam" id="PF02018">
    <property type="entry name" value="CBM_4_9"/>
    <property type="match status" value="2"/>
</dbReference>
<accession>A0AAE4CPW8</accession>
<protein>
    <recommendedName>
        <fullName evidence="7">PAP2 superfamily protein</fullName>
    </recommendedName>
</protein>
<dbReference type="PANTHER" id="PTHR34599:SF1">
    <property type="entry name" value="PHOSPHATIDIC ACID PHOSPHATASE TYPE 2_HALOPEROXIDASE DOMAIN-CONTAINING PROTEIN"/>
    <property type="match status" value="1"/>
</dbReference>
<feature type="domain" description="CBM-cenC" evidence="4">
    <location>
        <begin position="36"/>
        <end position="156"/>
    </location>
</feature>
<dbReference type="Gene3D" id="2.60.120.260">
    <property type="entry name" value="Galactose-binding domain-like"/>
    <property type="match status" value="2"/>
</dbReference>
<evidence type="ECO:0000256" key="2">
    <source>
        <dbReference type="SAM" id="MobiDB-lite"/>
    </source>
</evidence>
<evidence type="ECO:0000313" key="6">
    <source>
        <dbReference type="Proteomes" id="UP001183629"/>
    </source>
</evidence>
<dbReference type="InterPro" id="IPR008979">
    <property type="entry name" value="Galactose-bd-like_sf"/>
</dbReference>
<reference evidence="5 6" key="1">
    <citation type="submission" date="2023-07" db="EMBL/GenBank/DDBJ databases">
        <title>Sequencing the genomes of 1000 actinobacteria strains.</title>
        <authorList>
            <person name="Klenk H.-P."/>
        </authorList>
    </citation>
    <scope>NUCLEOTIDE SEQUENCE [LARGE SCALE GENOMIC DNA]</scope>
    <source>
        <strain evidence="5 6">DSM 44711</strain>
    </source>
</reference>
<feature type="compositionally biased region" description="Low complexity" evidence="2">
    <location>
        <begin position="445"/>
        <end position="463"/>
    </location>
</feature>
<evidence type="ECO:0000259" key="3">
    <source>
        <dbReference type="Pfam" id="PF01569"/>
    </source>
</evidence>
<evidence type="ECO:0000313" key="5">
    <source>
        <dbReference type="EMBL" id="MDR7321026.1"/>
    </source>
</evidence>